<keyword evidence="3" id="KW-1185">Reference proteome</keyword>
<dbReference type="EMBL" id="LXQA011165538">
    <property type="protein sequence ID" value="MCI87422.1"/>
    <property type="molecule type" value="Genomic_DNA"/>
</dbReference>
<feature type="non-terminal residue" evidence="2">
    <location>
        <position position="1"/>
    </location>
</feature>
<protein>
    <submittedName>
        <fullName evidence="2">CCP</fullName>
    </submittedName>
</protein>
<evidence type="ECO:0000313" key="3">
    <source>
        <dbReference type="Proteomes" id="UP000265520"/>
    </source>
</evidence>
<organism evidence="2 3">
    <name type="scientific">Trifolium medium</name>
    <dbReference type="NCBI Taxonomy" id="97028"/>
    <lineage>
        <taxon>Eukaryota</taxon>
        <taxon>Viridiplantae</taxon>
        <taxon>Streptophyta</taxon>
        <taxon>Embryophyta</taxon>
        <taxon>Tracheophyta</taxon>
        <taxon>Spermatophyta</taxon>
        <taxon>Magnoliopsida</taxon>
        <taxon>eudicotyledons</taxon>
        <taxon>Gunneridae</taxon>
        <taxon>Pentapetalae</taxon>
        <taxon>rosids</taxon>
        <taxon>fabids</taxon>
        <taxon>Fabales</taxon>
        <taxon>Fabaceae</taxon>
        <taxon>Papilionoideae</taxon>
        <taxon>50 kb inversion clade</taxon>
        <taxon>NPAAA clade</taxon>
        <taxon>Hologalegina</taxon>
        <taxon>IRL clade</taxon>
        <taxon>Trifolieae</taxon>
        <taxon>Trifolium</taxon>
    </lineage>
</organism>
<feature type="compositionally biased region" description="Basic and acidic residues" evidence="1">
    <location>
        <begin position="53"/>
        <end position="66"/>
    </location>
</feature>
<feature type="compositionally biased region" description="Basic and acidic residues" evidence="1">
    <location>
        <begin position="1"/>
        <end position="10"/>
    </location>
</feature>
<dbReference type="Proteomes" id="UP000265520">
    <property type="component" value="Unassembled WGS sequence"/>
</dbReference>
<evidence type="ECO:0000256" key="1">
    <source>
        <dbReference type="SAM" id="MobiDB-lite"/>
    </source>
</evidence>
<feature type="non-terminal residue" evidence="2">
    <location>
        <position position="66"/>
    </location>
</feature>
<comment type="caution">
    <text evidence="2">The sequence shown here is derived from an EMBL/GenBank/DDBJ whole genome shotgun (WGS) entry which is preliminary data.</text>
</comment>
<feature type="compositionally biased region" description="Acidic residues" evidence="1">
    <location>
        <begin position="11"/>
        <end position="21"/>
    </location>
</feature>
<feature type="region of interest" description="Disordered" evidence="1">
    <location>
        <begin position="1"/>
        <end position="66"/>
    </location>
</feature>
<dbReference type="AlphaFoldDB" id="A0A392VJ18"/>
<sequence length="66" mass="7381">ENEEHVTHEDSNDDAVNENENLDDKTIGIEDIPSPTAPEIDETDQDTPMFEENGEHVTREDSNDAA</sequence>
<reference evidence="2 3" key="1">
    <citation type="journal article" date="2018" name="Front. Plant Sci.">
        <title>Red Clover (Trifolium pratense) and Zigzag Clover (T. medium) - A Picture of Genomic Similarities and Differences.</title>
        <authorList>
            <person name="Dluhosova J."/>
            <person name="Istvanek J."/>
            <person name="Nedelnik J."/>
            <person name="Repkova J."/>
        </authorList>
    </citation>
    <scope>NUCLEOTIDE SEQUENCE [LARGE SCALE GENOMIC DNA]</scope>
    <source>
        <strain evidence="3">cv. 10/8</strain>
        <tissue evidence="2">Leaf</tissue>
    </source>
</reference>
<proteinExistence type="predicted"/>
<accession>A0A392VJ18</accession>
<evidence type="ECO:0000313" key="2">
    <source>
        <dbReference type="EMBL" id="MCI87422.1"/>
    </source>
</evidence>
<name>A0A392VJ18_9FABA</name>